<proteinExistence type="predicted"/>
<dbReference type="AlphaFoldDB" id="A0AAW5U8R1"/>
<accession>A0AAW5U8R1</accession>
<organism evidence="1 2">
    <name type="scientific">Segatella copri</name>
    <dbReference type="NCBI Taxonomy" id="165179"/>
    <lineage>
        <taxon>Bacteria</taxon>
        <taxon>Pseudomonadati</taxon>
        <taxon>Bacteroidota</taxon>
        <taxon>Bacteroidia</taxon>
        <taxon>Bacteroidales</taxon>
        <taxon>Prevotellaceae</taxon>
        <taxon>Segatella</taxon>
    </lineage>
</organism>
<reference evidence="1" key="1">
    <citation type="submission" date="2022-11" db="EMBL/GenBank/DDBJ databases">
        <title>Genomic repertoires linked with pathogenic potency of arthritogenic Prevotella copri isolated from the gut of rheumatoid arthritis patients.</title>
        <authorList>
            <person name="Nii T."/>
            <person name="Maeda Y."/>
            <person name="Motooka D."/>
            <person name="Naito M."/>
            <person name="Matsumoto Y."/>
            <person name="Ogawa T."/>
            <person name="Oguro-Igashira E."/>
            <person name="Kishikawa T."/>
            <person name="Yamashita M."/>
            <person name="Koizumi S."/>
            <person name="Kurakawa T."/>
            <person name="Okumura R."/>
            <person name="Kayama H."/>
            <person name="Murakami M."/>
            <person name="Sakaguchi T."/>
            <person name="Das B."/>
            <person name="Nakamura S."/>
            <person name="Okada Y."/>
            <person name="Kumanogoh A."/>
            <person name="Takeda K."/>
        </authorList>
    </citation>
    <scope>NUCLEOTIDE SEQUENCE</scope>
    <source>
        <strain evidence="1">H019-1</strain>
    </source>
</reference>
<dbReference type="EMBL" id="JAPDVG010000001">
    <property type="protein sequence ID" value="MCW4130897.1"/>
    <property type="molecule type" value="Genomic_DNA"/>
</dbReference>
<gene>
    <name evidence="1" type="ORF">ONT19_04620</name>
</gene>
<comment type="caution">
    <text evidence="1">The sequence shown here is derived from an EMBL/GenBank/DDBJ whole genome shotgun (WGS) entry which is preliminary data.</text>
</comment>
<sequence>MKITIINKILLCFICSIVPYISIKGQCLDSLKSVCLPDSIAEQIENNYEDKYTNASKNVVNLISPNNYNFVDGIYAFKGMGPHFPRQIFVYKREKIFIFNSRGDYNPEGVIMEFCSCIKKLNLTHKEIVDYLNVICLYLQEEEEADYGDTIK</sequence>
<dbReference type="Proteomes" id="UP001209417">
    <property type="component" value="Unassembled WGS sequence"/>
</dbReference>
<evidence type="ECO:0000313" key="1">
    <source>
        <dbReference type="EMBL" id="MCW4130897.1"/>
    </source>
</evidence>
<dbReference type="RefSeq" id="WP_228115612.1">
    <property type="nucleotide sequence ID" value="NZ_JAHOEO010000121.1"/>
</dbReference>
<evidence type="ECO:0000313" key="2">
    <source>
        <dbReference type="Proteomes" id="UP001209417"/>
    </source>
</evidence>
<name>A0AAW5U8R1_9BACT</name>
<protein>
    <submittedName>
        <fullName evidence="1">Uncharacterized protein</fullName>
    </submittedName>
</protein>